<accession>M1D3K1</accession>
<dbReference type="HOGENOM" id="CLU_3110181_0_0_1"/>
<protein>
    <submittedName>
        <fullName evidence="1">Uncharacterized protein</fullName>
    </submittedName>
</protein>
<sequence length="51" mass="6177">MQLLKRLVLKIVRKWVRVTIIQNHGFQPLLQSKWDLYHQDEVVAYENQIMG</sequence>
<name>M1D3K1_SOLTU</name>
<dbReference type="Gramene" id="PGSC0003DMT400080479">
    <property type="protein sequence ID" value="PGSC0003DMT400080479"/>
    <property type="gene ID" value="PGSC0003DMG400031333"/>
</dbReference>
<dbReference type="InParanoid" id="M1D3K1"/>
<reference evidence="2" key="1">
    <citation type="journal article" date="2011" name="Nature">
        <title>Genome sequence and analysis of the tuber crop potato.</title>
        <authorList>
            <consortium name="The Potato Genome Sequencing Consortium"/>
        </authorList>
    </citation>
    <scope>NUCLEOTIDE SEQUENCE [LARGE SCALE GENOMIC DNA]</scope>
    <source>
        <strain evidence="2">cv. DM1-3 516 R44</strain>
    </source>
</reference>
<evidence type="ECO:0000313" key="1">
    <source>
        <dbReference type="EnsemblPlants" id="PGSC0003DMT400080479"/>
    </source>
</evidence>
<evidence type="ECO:0000313" key="2">
    <source>
        <dbReference type="Proteomes" id="UP000011115"/>
    </source>
</evidence>
<dbReference type="PaxDb" id="4113-PGSC0003DMT400080479"/>
<dbReference type="Proteomes" id="UP000011115">
    <property type="component" value="Unassembled WGS sequence"/>
</dbReference>
<proteinExistence type="predicted"/>
<dbReference type="AlphaFoldDB" id="M1D3K1"/>
<keyword evidence="2" id="KW-1185">Reference proteome</keyword>
<organism evidence="1 2">
    <name type="scientific">Solanum tuberosum</name>
    <name type="common">Potato</name>
    <dbReference type="NCBI Taxonomy" id="4113"/>
    <lineage>
        <taxon>Eukaryota</taxon>
        <taxon>Viridiplantae</taxon>
        <taxon>Streptophyta</taxon>
        <taxon>Embryophyta</taxon>
        <taxon>Tracheophyta</taxon>
        <taxon>Spermatophyta</taxon>
        <taxon>Magnoliopsida</taxon>
        <taxon>eudicotyledons</taxon>
        <taxon>Gunneridae</taxon>
        <taxon>Pentapetalae</taxon>
        <taxon>asterids</taxon>
        <taxon>lamiids</taxon>
        <taxon>Solanales</taxon>
        <taxon>Solanaceae</taxon>
        <taxon>Solanoideae</taxon>
        <taxon>Solaneae</taxon>
        <taxon>Solanum</taxon>
    </lineage>
</organism>
<reference evidence="1" key="2">
    <citation type="submission" date="2015-06" db="UniProtKB">
        <authorList>
            <consortium name="EnsemblPlants"/>
        </authorList>
    </citation>
    <scope>IDENTIFICATION</scope>
    <source>
        <strain evidence="1">DM1-3 516 R44</strain>
    </source>
</reference>
<dbReference type="EnsemblPlants" id="PGSC0003DMT400080479">
    <property type="protein sequence ID" value="PGSC0003DMT400080479"/>
    <property type="gene ID" value="PGSC0003DMG400031333"/>
</dbReference>